<organism evidence="10 11">
    <name type="scientific">Strongylus vulgaris</name>
    <name type="common">Blood worm</name>
    <dbReference type="NCBI Taxonomy" id="40348"/>
    <lineage>
        <taxon>Eukaryota</taxon>
        <taxon>Metazoa</taxon>
        <taxon>Ecdysozoa</taxon>
        <taxon>Nematoda</taxon>
        <taxon>Chromadorea</taxon>
        <taxon>Rhabditida</taxon>
        <taxon>Rhabditina</taxon>
        <taxon>Rhabditomorpha</taxon>
        <taxon>Strongyloidea</taxon>
        <taxon>Strongylidae</taxon>
        <taxon>Strongylus</taxon>
    </lineage>
</organism>
<evidence type="ECO:0000256" key="3">
    <source>
        <dbReference type="ARBA" id="ARBA00020105"/>
    </source>
</evidence>
<dbReference type="OrthoDB" id="1894652at2759"/>
<evidence type="ECO:0000256" key="8">
    <source>
        <dbReference type="ARBA" id="ARBA00023136"/>
    </source>
</evidence>
<keyword evidence="4" id="KW-0812">Transmembrane</keyword>
<dbReference type="EMBL" id="UYYB01094532">
    <property type="protein sequence ID" value="VDM74576.1"/>
    <property type="molecule type" value="Genomic_DNA"/>
</dbReference>
<sequence length="220" mass="24430">MLIPLVIALLGACSAEWYVDLEYSLNRLKDVYPLGKIDLRRSFDGNWTGLFQAAPGSRLSERMNTDPASDYVVLARSSTHQKDQLLSTSKTCLLLQSKLFHVFWLSIDTERQLLHSITVFPDSLAAGDTPLDSNALCAEQTVAITTQPNAVVHITAKGVLPTPDTQLFVQMMEKERRARQHGAESDDRSFLAKYWMYIVPVVIFVVISNAMTPEGGGEGQ</sequence>
<proteinExistence type="inferred from homology"/>
<evidence type="ECO:0000256" key="4">
    <source>
        <dbReference type="ARBA" id="ARBA00022692"/>
    </source>
</evidence>
<evidence type="ECO:0000256" key="6">
    <source>
        <dbReference type="ARBA" id="ARBA00022824"/>
    </source>
</evidence>
<keyword evidence="5 9" id="KW-0732">Signal</keyword>
<evidence type="ECO:0000256" key="1">
    <source>
        <dbReference type="ARBA" id="ARBA00004115"/>
    </source>
</evidence>
<gene>
    <name evidence="10" type="ORF">SVUK_LOCUS9574</name>
</gene>
<dbReference type="PANTHER" id="PTHR21397">
    <property type="entry name" value="CHROMATIN COMPLEXES SUBUNIT BAP18-RELATED"/>
    <property type="match status" value="1"/>
</dbReference>
<dbReference type="PANTHER" id="PTHR21397:SF4">
    <property type="entry name" value="ER MEMBRANE PROTEIN COMPLEX SUBUNIT 10"/>
    <property type="match status" value="1"/>
</dbReference>
<keyword evidence="7" id="KW-1133">Transmembrane helix</keyword>
<accession>A0A3P7IWB4</accession>
<evidence type="ECO:0000256" key="2">
    <source>
        <dbReference type="ARBA" id="ARBA00007695"/>
    </source>
</evidence>
<dbReference type="CDD" id="cd22209">
    <property type="entry name" value="EMC10"/>
    <property type="match status" value="1"/>
</dbReference>
<feature type="chain" id="PRO_5018265257" description="ER membrane protein complex subunit 10" evidence="9">
    <location>
        <begin position="16"/>
        <end position="220"/>
    </location>
</feature>
<comment type="similarity">
    <text evidence="2">Belongs to the EMC10 family.</text>
</comment>
<keyword evidence="11" id="KW-1185">Reference proteome</keyword>
<name>A0A3P7IWB4_STRVU</name>
<evidence type="ECO:0000256" key="5">
    <source>
        <dbReference type="ARBA" id="ARBA00022729"/>
    </source>
</evidence>
<keyword evidence="6" id="KW-0256">Endoplasmic reticulum</keyword>
<protein>
    <recommendedName>
        <fullName evidence="3">ER membrane protein complex subunit 10</fullName>
    </recommendedName>
</protein>
<keyword evidence="8" id="KW-0472">Membrane</keyword>
<dbReference type="Pfam" id="PF21203">
    <property type="entry name" value="ECM10"/>
    <property type="match status" value="1"/>
</dbReference>
<evidence type="ECO:0000256" key="7">
    <source>
        <dbReference type="ARBA" id="ARBA00022989"/>
    </source>
</evidence>
<feature type="signal peptide" evidence="9">
    <location>
        <begin position="1"/>
        <end position="15"/>
    </location>
</feature>
<dbReference type="GO" id="GO:0072546">
    <property type="term" value="C:EMC complex"/>
    <property type="evidence" value="ECO:0007669"/>
    <property type="project" value="TreeGrafter"/>
</dbReference>
<comment type="subcellular location">
    <subcellularLocation>
        <location evidence="1">Endoplasmic reticulum membrane</location>
        <topology evidence="1">Single-pass type I membrane protein</topology>
    </subcellularLocation>
</comment>
<dbReference type="Proteomes" id="UP000270094">
    <property type="component" value="Unassembled WGS sequence"/>
</dbReference>
<dbReference type="AlphaFoldDB" id="A0A3P7IWB4"/>
<reference evidence="10 11" key="1">
    <citation type="submission" date="2018-11" db="EMBL/GenBank/DDBJ databases">
        <authorList>
            <consortium name="Pathogen Informatics"/>
        </authorList>
    </citation>
    <scope>NUCLEOTIDE SEQUENCE [LARGE SCALE GENOMIC DNA]</scope>
</reference>
<evidence type="ECO:0000313" key="10">
    <source>
        <dbReference type="EMBL" id="VDM74576.1"/>
    </source>
</evidence>
<evidence type="ECO:0000313" key="11">
    <source>
        <dbReference type="Proteomes" id="UP000270094"/>
    </source>
</evidence>
<evidence type="ECO:0000256" key="9">
    <source>
        <dbReference type="SAM" id="SignalP"/>
    </source>
</evidence>